<evidence type="ECO:0000313" key="13">
    <source>
        <dbReference type="Proteomes" id="UP001212841"/>
    </source>
</evidence>
<feature type="region of interest" description="Disordered" evidence="10">
    <location>
        <begin position="43"/>
        <end position="70"/>
    </location>
</feature>
<dbReference type="InterPro" id="IPR023392">
    <property type="entry name" value="Tom20_dom_sf"/>
</dbReference>
<feature type="domain" description="SET" evidence="11">
    <location>
        <begin position="188"/>
        <end position="473"/>
    </location>
</feature>
<evidence type="ECO:0000256" key="5">
    <source>
        <dbReference type="ARBA" id="ARBA00022787"/>
    </source>
</evidence>
<proteinExistence type="inferred from homology"/>
<dbReference type="GO" id="GO:0005742">
    <property type="term" value="C:mitochondrial outer membrane translocase complex"/>
    <property type="evidence" value="ECO:0007669"/>
    <property type="project" value="InterPro"/>
</dbReference>
<dbReference type="PANTHER" id="PTHR12430">
    <property type="entry name" value="MITOCHONDRIAL IMPORT RECEPTOR SUBUNIT TOM20"/>
    <property type="match status" value="1"/>
</dbReference>
<evidence type="ECO:0000256" key="9">
    <source>
        <dbReference type="ARBA" id="ARBA00023136"/>
    </source>
</evidence>
<dbReference type="GO" id="GO:0016031">
    <property type="term" value="P:tRNA import into mitochondrion"/>
    <property type="evidence" value="ECO:0007669"/>
    <property type="project" value="TreeGrafter"/>
</dbReference>
<keyword evidence="6" id="KW-0653">Protein transport</keyword>
<dbReference type="Gene3D" id="6.10.140.2220">
    <property type="match status" value="1"/>
</dbReference>
<evidence type="ECO:0000256" key="3">
    <source>
        <dbReference type="ARBA" id="ARBA00022448"/>
    </source>
</evidence>
<feature type="compositionally biased region" description="Basic and acidic residues" evidence="10">
    <location>
        <begin position="49"/>
        <end position="62"/>
    </location>
</feature>
<evidence type="ECO:0000256" key="1">
    <source>
        <dbReference type="ARBA" id="ARBA00004572"/>
    </source>
</evidence>
<dbReference type="GO" id="GO:0006886">
    <property type="term" value="P:intracellular protein transport"/>
    <property type="evidence" value="ECO:0007669"/>
    <property type="project" value="InterPro"/>
</dbReference>
<dbReference type="InterPro" id="IPR011011">
    <property type="entry name" value="Znf_FYVE_PHD"/>
</dbReference>
<keyword evidence="13" id="KW-1185">Reference proteome</keyword>
<dbReference type="Gene3D" id="2.170.270.10">
    <property type="entry name" value="SET domain"/>
    <property type="match status" value="1"/>
</dbReference>
<dbReference type="GO" id="GO:0008320">
    <property type="term" value="F:protein transmembrane transporter activity"/>
    <property type="evidence" value="ECO:0007669"/>
    <property type="project" value="TreeGrafter"/>
</dbReference>
<keyword evidence="5" id="KW-1000">Mitochondrion outer membrane</keyword>
<dbReference type="PROSITE" id="PS50280">
    <property type="entry name" value="SET"/>
    <property type="match status" value="1"/>
</dbReference>
<dbReference type="InterPro" id="IPR001214">
    <property type="entry name" value="SET_dom"/>
</dbReference>
<evidence type="ECO:0000259" key="11">
    <source>
        <dbReference type="PROSITE" id="PS50280"/>
    </source>
</evidence>
<dbReference type="Pfam" id="PF02064">
    <property type="entry name" value="MAS20"/>
    <property type="match status" value="1"/>
</dbReference>
<comment type="caution">
    <text evidence="12">The sequence shown here is derived from an EMBL/GenBank/DDBJ whole genome shotgun (WGS) entry which is preliminary data.</text>
</comment>
<comment type="subcellular location">
    <subcellularLocation>
        <location evidence="1">Mitochondrion outer membrane</location>
        <topology evidence="1">Single-pass membrane protein</topology>
    </subcellularLocation>
</comment>
<keyword evidence="4" id="KW-0812">Transmembrane</keyword>
<dbReference type="Gene3D" id="1.20.960.10">
    <property type="entry name" value="Mitochondrial outer membrane translocase complex, subunit Tom20 domain"/>
    <property type="match status" value="1"/>
</dbReference>
<dbReference type="GO" id="GO:0006605">
    <property type="term" value="P:protein targeting"/>
    <property type="evidence" value="ECO:0007669"/>
    <property type="project" value="InterPro"/>
</dbReference>
<dbReference type="GO" id="GO:0030943">
    <property type="term" value="F:mitochondrion targeting sequence binding"/>
    <property type="evidence" value="ECO:0007669"/>
    <property type="project" value="TreeGrafter"/>
</dbReference>
<dbReference type="CDD" id="cd20071">
    <property type="entry name" value="SET_SMYD"/>
    <property type="match status" value="1"/>
</dbReference>
<gene>
    <name evidence="12" type="ORF">HK097_009771</name>
</gene>
<dbReference type="GO" id="GO:0030150">
    <property type="term" value="P:protein import into mitochondrial matrix"/>
    <property type="evidence" value="ECO:0007669"/>
    <property type="project" value="TreeGrafter"/>
</dbReference>
<dbReference type="SUPFAM" id="SSF47157">
    <property type="entry name" value="Mitochondrial import receptor subunit Tom20"/>
    <property type="match status" value="1"/>
</dbReference>
<organism evidence="12 13">
    <name type="scientific">Rhizophlyctis rosea</name>
    <dbReference type="NCBI Taxonomy" id="64517"/>
    <lineage>
        <taxon>Eukaryota</taxon>
        <taxon>Fungi</taxon>
        <taxon>Fungi incertae sedis</taxon>
        <taxon>Chytridiomycota</taxon>
        <taxon>Chytridiomycota incertae sedis</taxon>
        <taxon>Chytridiomycetes</taxon>
        <taxon>Rhizophlyctidales</taxon>
        <taxon>Rhizophlyctidaceae</taxon>
        <taxon>Rhizophlyctis</taxon>
    </lineage>
</organism>
<reference evidence="12" key="1">
    <citation type="submission" date="2020-05" db="EMBL/GenBank/DDBJ databases">
        <title>Phylogenomic resolution of chytrid fungi.</title>
        <authorList>
            <person name="Stajich J.E."/>
            <person name="Amses K."/>
            <person name="Simmons R."/>
            <person name="Seto K."/>
            <person name="Myers J."/>
            <person name="Bonds A."/>
            <person name="Quandt C.A."/>
            <person name="Barry K."/>
            <person name="Liu P."/>
            <person name="Grigoriev I."/>
            <person name="Longcore J.E."/>
            <person name="James T.Y."/>
        </authorList>
    </citation>
    <scope>NUCLEOTIDE SEQUENCE</scope>
    <source>
        <strain evidence="12">JEL0318</strain>
    </source>
</reference>
<dbReference type="AlphaFoldDB" id="A0AAD5X496"/>
<dbReference type="InterPro" id="IPR046341">
    <property type="entry name" value="SET_dom_sf"/>
</dbReference>
<dbReference type="EMBL" id="JADGJD010000679">
    <property type="protein sequence ID" value="KAJ3049199.1"/>
    <property type="molecule type" value="Genomic_DNA"/>
</dbReference>
<evidence type="ECO:0000313" key="12">
    <source>
        <dbReference type="EMBL" id="KAJ3049199.1"/>
    </source>
</evidence>
<sequence>MSTTKSYLLTAAATVTVLLGGYAVYFDYKRRNDASFRRKLRQEKKKAHQFNEERAAERRRQQAEQTAKAGAAAAAGGGLGGAAGLGGGADIGVDDPVPAGQEERGEYFLKQLQQGETLLARGPSAYTEAASHFFAALRIYPEPMNLLMVFQQSLPQPVLELIMEKMAADVRSSEENYNTFPTNTQNVKVIEVKQTVNEAGKKIVRRGLVVQKDYNEGEEIYREDAVVGVVDSGLEDQTCQSCLSPLTAIATTLTTCTDCPSSFCSPSCLETASVQWHSLLCSGKSETGELVIELKQHCEEAKSTVAWGVAMFLAKMVWEEGVEAGEKGEWSTWDHLERLYDLKKASTEVEEKEAGLIRRIIAPSVPGFEEFLTTARYIQIKNKFLYNSYGVTLPLTSSPSNTAAPTTTTPRRTHTPSPNATILTLLTSYISHSCEPNVTVEYVSDYKKEGKAEVKVVAKKELKEGDEIFVSYVEAGERGVKERRKELKSKYAFHCKCTRCLAESEKGGTA</sequence>
<evidence type="ECO:0000256" key="4">
    <source>
        <dbReference type="ARBA" id="ARBA00022692"/>
    </source>
</evidence>
<dbReference type="PANTHER" id="PTHR12430:SF0">
    <property type="entry name" value="TRANSLOCASE OF OUTER MITOCHONDRIAL MEMBRANE 20"/>
    <property type="match status" value="1"/>
</dbReference>
<evidence type="ECO:0000256" key="8">
    <source>
        <dbReference type="ARBA" id="ARBA00023128"/>
    </source>
</evidence>
<keyword evidence="3" id="KW-0813">Transport</keyword>
<name>A0AAD5X496_9FUNG</name>
<keyword evidence="8" id="KW-0496">Mitochondrion</keyword>
<evidence type="ECO:0000256" key="2">
    <source>
        <dbReference type="ARBA" id="ARBA00005792"/>
    </source>
</evidence>
<keyword evidence="7" id="KW-1133">Transmembrane helix</keyword>
<feature type="region of interest" description="Disordered" evidence="10">
    <location>
        <begin position="397"/>
        <end position="418"/>
    </location>
</feature>
<dbReference type="Gene3D" id="1.10.220.160">
    <property type="match status" value="1"/>
</dbReference>
<evidence type="ECO:0000256" key="10">
    <source>
        <dbReference type="SAM" id="MobiDB-lite"/>
    </source>
</evidence>
<evidence type="ECO:0000256" key="6">
    <source>
        <dbReference type="ARBA" id="ARBA00022927"/>
    </source>
</evidence>
<protein>
    <recommendedName>
        <fullName evidence="11">SET domain-containing protein</fullName>
    </recommendedName>
</protein>
<comment type="similarity">
    <text evidence="2">Belongs to the Tom20 family.</text>
</comment>
<evidence type="ECO:0000256" key="7">
    <source>
        <dbReference type="ARBA" id="ARBA00022989"/>
    </source>
</evidence>
<dbReference type="SUPFAM" id="SSF57903">
    <property type="entry name" value="FYVE/PHD zinc finger"/>
    <property type="match status" value="1"/>
</dbReference>
<dbReference type="InterPro" id="IPR002056">
    <property type="entry name" value="MAS20"/>
</dbReference>
<accession>A0AAD5X496</accession>
<dbReference type="Pfam" id="PF00856">
    <property type="entry name" value="SET"/>
    <property type="match status" value="1"/>
</dbReference>
<dbReference type="Proteomes" id="UP001212841">
    <property type="component" value="Unassembled WGS sequence"/>
</dbReference>
<keyword evidence="9" id="KW-0472">Membrane</keyword>
<dbReference type="SUPFAM" id="SSF82199">
    <property type="entry name" value="SET domain"/>
    <property type="match status" value="1"/>
</dbReference>